<reference evidence="2 3" key="1">
    <citation type="submission" date="2014-02" db="EMBL/GenBank/DDBJ databases">
        <title>The small core and large imbalanced accessory genome model reveals a collaborative survival strategy of Sorangium cellulosum strains in nature.</title>
        <authorList>
            <person name="Han K."/>
            <person name="Peng R."/>
            <person name="Blom J."/>
            <person name="Li Y.-Z."/>
        </authorList>
    </citation>
    <scope>NUCLEOTIDE SEQUENCE [LARGE SCALE GENOMIC DNA]</scope>
    <source>
        <strain evidence="2 3">So0157-18</strain>
    </source>
</reference>
<accession>A0A150PP13</accession>
<keyword evidence="1" id="KW-0732">Signal</keyword>
<proteinExistence type="predicted"/>
<evidence type="ECO:0000313" key="3">
    <source>
        <dbReference type="Proteomes" id="UP000075604"/>
    </source>
</evidence>
<dbReference type="EMBL" id="JELX01001863">
    <property type="protein sequence ID" value="KYF57402.1"/>
    <property type="molecule type" value="Genomic_DNA"/>
</dbReference>
<dbReference type="Pfam" id="PF13517">
    <property type="entry name" value="FG-GAP_3"/>
    <property type="match status" value="2"/>
</dbReference>
<comment type="caution">
    <text evidence="2">The sequence shown here is derived from an EMBL/GenBank/DDBJ whole genome shotgun (WGS) entry which is preliminary data.</text>
</comment>
<sequence>MALRNTGDGALEPVDTIELGGAPSGVFLAAIDADPALDLVTIRGCDAFPCAAVEVYPGVGDGTFDAPVVALEVPDDGLHEPMMAHAALGDLDGDGRAEIYASQGSELYAWLIRRGEDGSFTSESVRALDAPALVDLDGDGELDLAGGAQDADLSSTVVIRNEGGGSFPTPVSVADTGAYAMATGDMNADGNQDLVAVNYSSLSLLLGAGDAATFSQEDWMFEAPLLSPVVTDFDGDGERDDVLVLQGDRVNVLIGDGDTFRPAPAIQVGSELLSLAVADMNGDAHPDLLVTRGETGDLAVLLWTP</sequence>
<evidence type="ECO:0008006" key="4">
    <source>
        <dbReference type="Google" id="ProtNLM"/>
    </source>
</evidence>
<evidence type="ECO:0000256" key="1">
    <source>
        <dbReference type="ARBA" id="ARBA00022729"/>
    </source>
</evidence>
<dbReference type="SUPFAM" id="SSF69318">
    <property type="entry name" value="Integrin alpha N-terminal domain"/>
    <property type="match status" value="1"/>
</dbReference>
<dbReference type="InterPro" id="IPR028994">
    <property type="entry name" value="Integrin_alpha_N"/>
</dbReference>
<gene>
    <name evidence="2" type="ORF">BE04_39170</name>
</gene>
<dbReference type="Gene3D" id="2.130.10.130">
    <property type="entry name" value="Integrin alpha, N-terminal"/>
    <property type="match status" value="2"/>
</dbReference>
<name>A0A150PP13_SORCE</name>
<protein>
    <recommendedName>
        <fullName evidence="4">VCBS repeat-containing protein</fullName>
    </recommendedName>
</protein>
<dbReference type="PANTHER" id="PTHR46580">
    <property type="entry name" value="SENSOR KINASE-RELATED"/>
    <property type="match status" value="1"/>
</dbReference>
<dbReference type="InterPro" id="IPR013517">
    <property type="entry name" value="FG-GAP"/>
</dbReference>
<dbReference type="AlphaFoldDB" id="A0A150PP13"/>
<dbReference type="Proteomes" id="UP000075604">
    <property type="component" value="Unassembled WGS sequence"/>
</dbReference>
<evidence type="ECO:0000313" key="2">
    <source>
        <dbReference type="EMBL" id="KYF57402.1"/>
    </source>
</evidence>
<organism evidence="2 3">
    <name type="scientific">Sorangium cellulosum</name>
    <name type="common">Polyangium cellulosum</name>
    <dbReference type="NCBI Taxonomy" id="56"/>
    <lineage>
        <taxon>Bacteria</taxon>
        <taxon>Pseudomonadati</taxon>
        <taxon>Myxococcota</taxon>
        <taxon>Polyangia</taxon>
        <taxon>Polyangiales</taxon>
        <taxon>Polyangiaceae</taxon>
        <taxon>Sorangium</taxon>
    </lineage>
</organism>